<gene>
    <name evidence="1" type="ORF">WUBG_07777</name>
</gene>
<organism evidence="1 2">
    <name type="scientific">Wuchereria bancrofti</name>
    <dbReference type="NCBI Taxonomy" id="6293"/>
    <lineage>
        <taxon>Eukaryota</taxon>
        <taxon>Metazoa</taxon>
        <taxon>Ecdysozoa</taxon>
        <taxon>Nematoda</taxon>
        <taxon>Chromadorea</taxon>
        <taxon>Rhabditida</taxon>
        <taxon>Spirurina</taxon>
        <taxon>Spiruromorpha</taxon>
        <taxon>Filarioidea</taxon>
        <taxon>Onchocercidae</taxon>
        <taxon>Wuchereria</taxon>
    </lineage>
</organism>
<accession>J9B2Y2</accession>
<feature type="non-terminal residue" evidence="1">
    <location>
        <position position="1"/>
    </location>
</feature>
<name>J9B2Y2_WUCBA</name>
<dbReference type="AlphaFoldDB" id="J9B2Y2"/>
<dbReference type="EMBL" id="ADBV01003746">
    <property type="protein sequence ID" value="EJW81315.1"/>
    <property type="molecule type" value="Genomic_DNA"/>
</dbReference>
<evidence type="ECO:0000313" key="2">
    <source>
        <dbReference type="Proteomes" id="UP000004810"/>
    </source>
</evidence>
<sequence>TNTATHDGTVKKRKFSRSATIIKEMESRILPNGQIDDRFKEEKWSTISQILQNFAMTCATNCTQYLNNIHDEKDKVWTCTILEVNTVKSYHMRTDHIVVDLLCRPEDEKLKRNELQTQGDYG</sequence>
<protein>
    <submittedName>
        <fullName evidence="1">Uncharacterized protein</fullName>
    </submittedName>
</protein>
<reference evidence="2" key="1">
    <citation type="submission" date="2012-08" db="EMBL/GenBank/DDBJ databases">
        <title>The Genome Sequence of Wuchereria bancrofti.</title>
        <authorList>
            <person name="Nutman T.B."/>
            <person name="Fink D.L."/>
            <person name="Russ C."/>
            <person name="Young S."/>
            <person name="Zeng Q."/>
            <person name="Koehrsen M."/>
            <person name="Alvarado L."/>
            <person name="Berlin A."/>
            <person name="Chapman S.B."/>
            <person name="Chen Z."/>
            <person name="Freedman E."/>
            <person name="Gellesch M."/>
            <person name="Goldberg J."/>
            <person name="Griggs A."/>
            <person name="Gujja S."/>
            <person name="Heilman E.R."/>
            <person name="Heiman D."/>
            <person name="Hepburn T."/>
            <person name="Howarth C."/>
            <person name="Jen D."/>
            <person name="Larson L."/>
            <person name="Lewis B."/>
            <person name="Mehta T."/>
            <person name="Park D."/>
            <person name="Pearson M."/>
            <person name="Roberts A."/>
            <person name="Saif S."/>
            <person name="Shea T."/>
            <person name="Shenoy N."/>
            <person name="Sisk P."/>
            <person name="Stolte C."/>
            <person name="Sykes S."/>
            <person name="Walk T."/>
            <person name="White J."/>
            <person name="Yandava C."/>
            <person name="Haas B."/>
            <person name="Henn M.R."/>
            <person name="Nusbaum C."/>
            <person name="Birren B."/>
        </authorList>
    </citation>
    <scope>NUCLEOTIDE SEQUENCE [LARGE SCALE GENOMIC DNA]</scope>
    <source>
        <strain evidence="2">NA</strain>
    </source>
</reference>
<dbReference type="Proteomes" id="UP000004810">
    <property type="component" value="Unassembled WGS sequence"/>
</dbReference>
<evidence type="ECO:0000313" key="1">
    <source>
        <dbReference type="EMBL" id="EJW81315.1"/>
    </source>
</evidence>
<comment type="caution">
    <text evidence="1">The sequence shown here is derived from an EMBL/GenBank/DDBJ whole genome shotgun (WGS) entry which is preliminary data.</text>
</comment>
<proteinExistence type="predicted"/>